<dbReference type="InterPro" id="IPR027022">
    <property type="entry name" value="ABC_permease_BceB-typ"/>
</dbReference>
<comment type="subcellular location">
    <subcellularLocation>
        <location evidence="1 6">Cell membrane</location>
        <topology evidence="1 6">Multi-pass membrane protein</topology>
    </subcellularLocation>
</comment>
<feature type="transmembrane region" description="Helical" evidence="6">
    <location>
        <begin position="579"/>
        <end position="601"/>
    </location>
</feature>
<sequence>MNRLFYPKLAAINIKKNSKTYLPFIITCICTISMFYIMHALSMNEGIEKGPGAFAVKNTLQFGTIVIGIFSAIFLFYTNSFLIKRRKKEIGLYNVLGLEKKHISKILFFEFIYTLLFSLILGLISGILLNKLMFLILLKILSFKVAFGFQLSVQSILFTLTLFVGIFVANLLFNLIQIKILKPIELLRGNEIGEKEPKTKWFMSIVGLIALVSAYVIALTIKSPVAALSSFFIAVILVMIGTYALFTAGSIAVLKILRKNKDFYYKTTNFISVSGMMYRMKQNAVGLANICILSTCVLVMISTTVCLYLGVDDAIKNRYPREIMISSSKITEDQAKNINEIIDAELKNTNINLDKRFNYWNNEFNTEKNNENFQVVNKSGFSNDLHGINLISISDYNKITGENIILKDDEAVVYSNVDGFDKNSITIENKVFKIKKALDKPIEEFESDGDDLGNNYFLFVNNIDLPNIEGKKFYDLEMDVNGSEKDLVTLTNKIRETFNKNGIDIFVDSAAGVKEEFFSFYGGMLFIGVFLGALFLMATVLIIYYKQVSEGYDDKERFDIMQKVGMSKTEIKKTISRQILMVFFLPLITAIIHVGFAFPMITKILKVLNITNVNLFMWLTLATILVFVIIYGIVFNLTARAYYKIVE</sequence>
<evidence type="ECO:0000256" key="4">
    <source>
        <dbReference type="ARBA" id="ARBA00022989"/>
    </source>
</evidence>
<evidence type="ECO:0000256" key="3">
    <source>
        <dbReference type="ARBA" id="ARBA00022692"/>
    </source>
</evidence>
<keyword evidence="4 6" id="KW-1133">Transmembrane helix</keyword>
<feature type="transmembrane region" description="Helical" evidence="6">
    <location>
        <begin position="149"/>
        <end position="173"/>
    </location>
</feature>
<feature type="domain" description="ABC3 transporter permease C-terminal" evidence="7">
    <location>
        <begin position="530"/>
        <end position="644"/>
    </location>
</feature>
<evidence type="ECO:0000256" key="5">
    <source>
        <dbReference type="ARBA" id="ARBA00023136"/>
    </source>
</evidence>
<keyword evidence="2 6" id="KW-1003">Cell membrane</keyword>
<gene>
    <name evidence="8" type="ORF">HZF06_05970</name>
</gene>
<reference evidence="8 9" key="1">
    <citation type="submission" date="2020-07" db="EMBL/GenBank/DDBJ databases">
        <title>Electron transfer.</title>
        <authorList>
            <person name="Huang L."/>
            <person name="Liu X."/>
            <person name="Zhou S."/>
        </authorList>
    </citation>
    <scope>NUCLEOTIDE SEQUENCE [LARGE SCALE GENOMIC DNA]</scope>
    <source>
        <strain evidence="8 9">Lx1</strain>
    </source>
</reference>
<feature type="transmembrane region" description="Helical" evidence="6">
    <location>
        <begin position="59"/>
        <end position="78"/>
    </location>
</feature>
<feature type="transmembrane region" description="Helical" evidence="6">
    <location>
        <begin position="21"/>
        <end position="39"/>
    </location>
</feature>
<dbReference type="KEGG" id="cint:HZF06_05970"/>
<feature type="transmembrane region" description="Helical" evidence="6">
    <location>
        <begin position="613"/>
        <end position="634"/>
    </location>
</feature>
<dbReference type="EMBL" id="CP059378">
    <property type="protein sequence ID" value="QLY81132.1"/>
    <property type="molecule type" value="Genomic_DNA"/>
</dbReference>
<comment type="similarity">
    <text evidence="6">Belongs to the ABC-4 integral membrane protein family.</text>
</comment>
<feature type="transmembrane region" description="Helical" evidence="6">
    <location>
        <begin position="201"/>
        <end position="221"/>
    </location>
</feature>
<proteinExistence type="inferred from homology"/>
<dbReference type="Proteomes" id="UP000512286">
    <property type="component" value="Chromosome"/>
</dbReference>
<feature type="transmembrane region" description="Helical" evidence="6">
    <location>
        <begin position="286"/>
        <end position="311"/>
    </location>
</feature>
<evidence type="ECO:0000313" key="8">
    <source>
        <dbReference type="EMBL" id="QLY81132.1"/>
    </source>
</evidence>
<dbReference type="PANTHER" id="PTHR46795:SF3">
    <property type="entry name" value="ABC TRANSPORTER PERMEASE"/>
    <property type="match status" value="1"/>
</dbReference>
<feature type="transmembrane region" description="Helical" evidence="6">
    <location>
        <begin position="106"/>
        <end position="129"/>
    </location>
</feature>
<evidence type="ECO:0000313" key="9">
    <source>
        <dbReference type="Proteomes" id="UP000512286"/>
    </source>
</evidence>
<evidence type="ECO:0000256" key="1">
    <source>
        <dbReference type="ARBA" id="ARBA00004651"/>
    </source>
</evidence>
<organism evidence="8 9">
    <name type="scientific">Clostridium intestinale</name>
    <dbReference type="NCBI Taxonomy" id="36845"/>
    <lineage>
        <taxon>Bacteria</taxon>
        <taxon>Bacillati</taxon>
        <taxon>Bacillota</taxon>
        <taxon>Clostridia</taxon>
        <taxon>Eubacteriales</taxon>
        <taxon>Clostridiaceae</taxon>
        <taxon>Clostridium</taxon>
    </lineage>
</organism>
<keyword evidence="6" id="KW-0813">Transport</keyword>
<feature type="transmembrane region" description="Helical" evidence="6">
    <location>
        <begin position="520"/>
        <end position="545"/>
    </location>
</feature>
<dbReference type="PIRSF" id="PIRSF018968">
    <property type="entry name" value="ABC_permease_BceB"/>
    <property type="match status" value="1"/>
</dbReference>
<dbReference type="RefSeq" id="WP_181602810.1">
    <property type="nucleotide sequence ID" value="NZ_CP059378.1"/>
</dbReference>
<feature type="transmembrane region" description="Helical" evidence="6">
    <location>
        <begin position="227"/>
        <end position="254"/>
    </location>
</feature>
<dbReference type="AlphaFoldDB" id="A0A7D6VWY9"/>
<dbReference type="PANTHER" id="PTHR46795">
    <property type="entry name" value="ABC TRANSPORTER PERMEASE-RELATED-RELATED"/>
    <property type="match status" value="1"/>
</dbReference>
<dbReference type="GO" id="GO:0005886">
    <property type="term" value="C:plasma membrane"/>
    <property type="evidence" value="ECO:0007669"/>
    <property type="project" value="UniProtKB-SubCell"/>
</dbReference>
<evidence type="ECO:0000259" key="7">
    <source>
        <dbReference type="Pfam" id="PF02687"/>
    </source>
</evidence>
<keyword evidence="5 6" id="KW-0472">Membrane</keyword>
<protein>
    <submittedName>
        <fullName evidence="8">ABC transporter permease</fullName>
    </submittedName>
</protein>
<keyword evidence="3 6" id="KW-0812">Transmembrane</keyword>
<dbReference type="GO" id="GO:0055085">
    <property type="term" value="P:transmembrane transport"/>
    <property type="evidence" value="ECO:0007669"/>
    <property type="project" value="UniProtKB-UniRule"/>
</dbReference>
<evidence type="ECO:0000256" key="6">
    <source>
        <dbReference type="PIRNR" id="PIRNR018968"/>
    </source>
</evidence>
<dbReference type="Pfam" id="PF02687">
    <property type="entry name" value="FtsX"/>
    <property type="match status" value="2"/>
</dbReference>
<name>A0A7D6VWY9_9CLOT</name>
<feature type="domain" description="ABC3 transporter permease C-terminal" evidence="7">
    <location>
        <begin position="65"/>
        <end position="177"/>
    </location>
</feature>
<evidence type="ECO:0000256" key="2">
    <source>
        <dbReference type="ARBA" id="ARBA00022475"/>
    </source>
</evidence>
<dbReference type="InterPro" id="IPR052536">
    <property type="entry name" value="ABC-4_Integral_Memb_Prot"/>
</dbReference>
<accession>A0A7D6VWY9</accession>
<dbReference type="InterPro" id="IPR003838">
    <property type="entry name" value="ABC3_permease_C"/>
</dbReference>